<dbReference type="PANTHER" id="PTHR24345:SF87">
    <property type="entry name" value="TBC1 DOMAIN CONTAINING KINASE"/>
    <property type="match status" value="1"/>
</dbReference>
<dbReference type="SMART" id="SM00450">
    <property type="entry name" value="RHOD"/>
    <property type="match status" value="1"/>
</dbReference>
<dbReference type="HOGENOM" id="CLU_233566_0_0_1"/>
<dbReference type="InterPro" id="IPR011009">
    <property type="entry name" value="Kinase-like_dom_sf"/>
</dbReference>
<dbReference type="Gene3D" id="1.10.8.270">
    <property type="entry name" value="putative rabgap domain of human tbc1 domain family member 14 like domains"/>
    <property type="match status" value="1"/>
</dbReference>
<dbReference type="FunFam" id="1.10.472.80:FF:000015">
    <property type="entry name" value="TBC domain-containing protein kinase-like protein"/>
    <property type="match status" value="1"/>
</dbReference>
<dbReference type="SUPFAM" id="SSF56112">
    <property type="entry name" value="Protein kinase-like (PK-like)"/>
    <property type="match status" value="1"/>
</dbReference>
<dbReference type="PROSITE" id="PS50206">
    <property type="entry name" value="RHODANESE_3"/>
    <property type="match status" value="1"/>
</dbReference>
<organism evidence="4 5">
    <name type="scientific">Strigamia maritima</name>
    <name type="common">European centipede</name>
    <name type="synonym">Geophilus maritimus</name>
    <dbReference type="NCBI Taxonomy" id="126957"/>
    <lineage>
        <taxon>Eukaryota</taxon>
        <taxon>Metazoa</taxon>
        <taxon>Ecdysozoa</taxon>
        <taxon>Arthropoda</taxon>
        <taxon>Myriapoda</taxon>
        <taxon>Chilopoda</taxon>
        <taxon>Pleurostigmophora</taxon>
        <taxon>Geophilomorpha</taxon>
        <taxon>Linotaeniidae</taxon>
        <taxon>Strigamia</taxon>
    </lineage>
</organism>
<feature type="domain" description="Rhodanese" evidence="3">
    <location>
        <begin position="775"/>
        <end position="886"/>
    </location>
</feature>
<feature type="domain" description="Rab-GAP TBC" evidence="2">
    <location>
        <begin position="464"/>
        <end position="649"/>
    </location>
</feature>
<dbReference type="PANTHER" id="PTHR24345">
    <property type="entry name" value="SERINE/THREONINE-PROTEIN KINASE PLK"/>
    <property type="match status" value="1"/>
</dbReference>
<evidence type="ECO:0000259" key="3">
    <source>
        <dbReference type="PROSITE" id="PS50206"/>
    </source>
</evidence>
<dbReference type="Gene3D" id="1.10.472.80">
    <property type="entry name" value="Ypt/Rab-GAP domain of gyp1p, domain 3"/>
    <property type="match status" value="1"/>
</dbReference>
<dbReference type="GO" id="GO:0005524">
    <property type="term" value="F:ATP binding"/>
    <property type="evidence" value="ECO:0007669"/>
    <property type="project" value="InterPro"/>
</dbReference>
<dbReference type="Proteomes" id="UP000014500">
    <property type="component" value="Unassembled WGS sequence"/>
</dbReference>
<dbReference type="EnsemblMetazoa" id="SMAR008589-RA">
    <property type="protein sequence ID" value="SMAR008589-PA"/>
    <property type="gene ID" value="SMAR008589"/>
</dbReference>
<dbReference type="InterPro" id="IPR035969">
    <property type="entry name" value="Rab-GAP_TBC_sf"/>
</dbReference>
<reference evidence="4" key="2">
    <citation type="submission" date="2015-02" db="UniProtKB">
        <authorList>
            <consortium name="EnsemblMetazoa"/>
        </authorList>
    </citation>
    <scope>IDENTIFICATION</scope>
</reference>
<dbReference type="GO" id="GO:0005634">
    <property type="term" value="C:nucleus"/>
    <property type="evidence" value="ECO:0007669"/>
    <property type="project" value="TreeGrafter"/>
</dbReference>
<sequence length="2022" mass="235347">MRKLGKAQLGAVVFFASSHPGEVCGSNGLPLTPNSIKIVGRFQILKTIQHPHLCKYISIVRGKHGKKTTADSGGRTLHTKFKGLSEKLIEISYEVLRGLSYLNEYGIVHRNLTPENILLDNEGHVKLAKFGLYHMTDNGTSVSFPIGSPVYLAPEVLSCGPILAHDHLSPPSVNSLGFRVDVWSLGIILAEITLGIDLRNEDLEEIFVILLELILDESEEEFLEKIAKKFNVYEKLHLIDENLRSLIEKCLQVSPKKRLSPEKCLKLEIFSSLHQSGLVERGKMHRSFISIDFQFKNLNFPIEMDPLNENEHLEQRSIDEIYYLWRLAGGDLESELKKEGIVKMMPSICSLPLIVTDEGEFFGQKKDRAFLLDETVVILPLDQLRQRLSKVKPEAYYPLVIEESAKLMQLDQENSDDVTGMAELPLVIREKDIEYQFHRIILFERLLHGYPYKRPHILKEAKIDVLPLFRAHIWAALLEIEGDVQGRYDSIDKETPIPTDRQIEVDIPRCHQYDELLSSPDGHMKFKRILKAWIVSHSQYVYWQGLDSLCAPFLSLNFNDEALAYACMSAFITKYLHKFFLKDNSPVIQEYLAVFSHLIAFHDPELANHLNSIGFIPELYSIPWFLTMYTHMLPLHKIFHLWDTLLLGDPSFPLFIGVVILQQLRDNLLSFGFNECILLFSDMPEINIERCLLDSIKIFCSTPRSATYRQYEKPTARKKIRSPSVPTSERLQSELEKDPILLDALKSEVSPRISGADLLELLEVRNSTAKKFKQVKSKLLIVDVRAPEEFSRGAVPDSINIPFQSAFSPDGKLNSCAEVSILNAHQGRIIIIVGNRGNSAVNVNIVDTSGFQPVFADQIVRLGYSKVCTLHKGIDVLRSTGILVVPTVIAPLIHNHIRKHIRNCIRNNNRDYSCDHLSDDVLWVKKNGVHRNNWARTVRGKTAGNGYTGQGNPVIMDKIAFVTRLPAAERCEMDNEELTLKLIYNNIQLTIKNYKTCPSLQRIVLVRMATSLWSQDDIRSKINFYFGKLDAGRNDIDDWLEIEEFVSKKANEILIPNLRQPDLVYATEVIGSQIHDWIKYLYKFTWYRCKTSYDFINDIAWTVHGTIDRKKTFDLLLNNKILKTNGGLYNLACNLCLKHQIPHLWNDLPDDLKIYYNGAGSLPEQIPKQSFSFSTQIRKFLTQVNDLSFLDDQVLLQLMLDQDHDLALEYFCDLMPPERKSELIVNMWNLSDCFDCRNVIYFLLSHSTVEQVMANTRLNYRATNILRCVLLLVKPWQVFCPSEIARLIQLLRAAGYDIKYIMCLVNDNVTRVGNWDVFYKKLMVDLWKTGHDGVRKYFDFYAMDVDLIKMMIVGASEERKHDVALFEHTVFFEMDIALMYFWDLTPAERRSEMTDKVWDLIKRYEIVYLLHFISDPDLDILIGESNENITRGSVWRVVYKPFLEEMWDLVSQHVKDTFSRIICDFDLIKMAMAGEIEERKSVNKLKMEPQEIDIHEAEKEVTRLTNIKKKEKPRKWREIEDDVWEAAVNNILANVWRREFEFAISTTAVEMKEWIEHLETYTIPDVTKNYVNDIIWTEHGTIDKKKTFELLAANETLRNNGSLYNLACNFCFVDRIREFWNYLEEPLQRDYKNKIVRCTTSRDNFEVVFFWTSMNNYKIFHSEIWAEMFRIACKGKLDLAVRYFWDRMRPEQRNQAISKCLKKDAETFYFLLTKMDLDQMGFLNEENSFECLKHLISFNQPVHEYLIPTMKLLTFKFLSEEKIELVILMIVEQISENRVSGLFSKMFLIELWKDCSNGVKSTLLTNHIRELKELMRFTGLDVFAVMIKELHNDVKYEILNSKKSTCFNIVVNGGDVMMDDFLNVIYASDDQKEAISVFKNELAVFGIEFIRFLLIKDKYEMFLCWCLRNDEKIVEFKKKFCNFLFLEKKLRSFCTSRTVKDLDKFLKWCLVTENDERTQLQALKIKNEERTLVSQHYLIYEDHRCSMLMPRDCRPKIPFDRRGDERGWMNEQENPEIPKIKN</sequence>
<dbReference type="Pfam" id="PF00566">
    <property type="entry name" value="RabGAP-TBC"/>
    <property type="match status" value="1"/>
</dbReference>
<dbReference type="EMBL" id="JH431846">
    <property type="status" value="NOT_ANNOTATED_CDS"/>
    <property type="molecule type" value="Genomic_DNA"/>
</dbReference>
<dbReference type="SUPFAM" id="SSF47923">
    <property type="entry name" value="Ypt/Rab-GAP domain of gyp1p"/>
    <property type="match status" value="2"/>
</dbReference>
<protein>
    <recommendedName>
        <fullName evidence="6">TBC domain-containing protein kinase-like protein</fullName>
    </recommendedName>
</protein>
<keyword evidence="5" id="KW-1185">Reference proteome</keyword>
<dbReference type="Pfam" id="PF00069">
    <property type="entry name" value="Pkinase"/>
    <property type="match status" value="1"/>
</dbReference>
<dbReference type="eggNOG" id="KOG1093">
    <property type="taxonomic scope" value="Eukaryota"/>
</dbReference>
<feature type="domain" description="Protein kinase" evidence="1">
    <location>
        <begin position="1"/>
        <end position="270"/>
    </location>
</feature>
<evidence type="ECO:0008006" key="6">
    <source>
        <dbReference type="Google" id="ProtNLM"/>
    </source>
</evidence>
<dbReference type="Gene3D" id="3.40.250.10">
    <property type="entry name" value="Rhodanese-like domain"/>
    <property type="match status" value="1"/>
</dbReference>
<dbReference type="InterPro" id="IPR001763">
    <property type="entry name" value="Rhodanese-like_dom"/>
</dbReference>
<dbReference type="InterPro" id="IPR036873">
    <property type="entry name" value="Rhodanese-like_dom_sf"/>
</dbReference>
<name>T1J4P7_STRMM</name>
<dbReference type="GO" id="GO:0004672">
    <property type="term" value="F:protein kinase activity"/>
    <property type="evidence" value="ECO:0007669"/>
    <property type="project" value="InterPro"/>
</dbReference>
<evidence type="ECO:0000313" key="5">
    <source>
        <dbReference type="Proteomes" id="UP000014500"/>
    </source>
</evidence>
<dbReference type="PROSITE" id="PS50011">
    <property type="entry name" value="PROTEIN_KINASE_DOM"/>
    <property type="match status" value="1"/>
</dbReference>
<dbReference type="InterPro" id="IPR000195">
    <property type="entry name" value="Rab-GAP-TBC_dom"/>
</dbReference>
<evidence type="ECO:0000259" key="2">
    <source>
        <dbReference type="PROSITE" id="PS50086"/>
    </source>
</evidence>
<proteinExistence type="predicted"/>
<evidence type="ECO:0000259" key="1">
    <source>
        <dbReference type="PROSITE" id="PS50011"/>
    </source>
</evidence>
<reference evidence="5" key="1">
    <citation type="submission" date="2011-05" db="EMBL/GenBank/DDBJ databases">
        <authorList>
            <person name="Richards S.R."/>
            <person name="Qu J."/>
            <person name="Jiang H."/>
            <person name="Jhangiani S.N."/>
            <person name="Agravi P."/>
            <person name="Goodspeed R."/>
            <person name="Gross S."/>
            <person name="Mandapat C."/>
            <person name="Jackson L."/>
            <person name="Mathew T."/>
            <person name="Pu L."/>
            <person name="Thornton R."/>
            <person name="Saada N."/>
            <person name="Wilczek-Boney K.B."/>
            <person name="Lee S."/>
            <person name="Kovar C."/>
            <person name="Wu Y."/>
            <person name="Scherer S.E."/>
            <person name="Worley K.C."/>
            <person name="Muzny D.M."/>
            <person name="Gibbs R."/>
        </authorList>
    </citation>
    <scope>NUCLEOTIDE SEQUENCE</scope>
    <source>
        <strain evidence="5">Brora</strain>
    </source>
</reference>
<accession>T1J4P7</accession>
<evidence type="ECO:0000313" key="4">
    <source>
        <dbReference type="EnsemblMetazoa" id="SMAR008589-PA"/>
    </source>
</evidence>
<dbReference type="SMART" id="SM00164">
    <property type="entry name" value="TBC"/>
    <property type="match status" value="1"/>
</dbReference>
<dbReference type="SUPFAM" id="SSF52821">
    <property type="entry name" value="Rhodanese/Cell cycle control phosphatase"/>
    <property type="match status" value="1"/>
</dbReference>
<dbReference type="PROSITE" id="PS50086">
    <property type="entry name" value="TBC_RABGAP"/>
    <property type="match status" value="1"/>
</dbReference>
<dbReference type="FunFam" id="1.10.8.270:FF:000012">
    <property type="entry name" value="TBC domain-containing protein kinase-like protein-like"/>
    <property type="match status" value="1"/>
</dbReference>
<dbReference type="STRING" id="126957.T1J4P7"/>
<dbReference type="Pfam" id="PF00581">
    <property type="entry name" value="Rhodanese"/>
    <property type="match status" value="1"/>
</dbReference>
<dbReference type="Gene3D" id="1.10.510.10">
    <property type="entry name" value="Transferase(Phosphotransferase) domain 1"/>
    <property type="match status" value="1"/>
</dbReference>
<dbReference type="InterPro" id="IPR000719">
    <property type="entry name" value="Prot_kinase_dom"/>
</dbReference>